<gene>
    <name evidence="5" type="primary">ank2</name>
    <name evidence="5" type="ORF">GCM10010960_14930</name>
</gene>
<sequence length="1029" mass="108178">MVEFLFAAAQLALLQAVLAELAKAVVRRGRWRLLDSVQSFGAVAAAWFVLQLAVGGLLLWPIRAVQQTQSLWSALTLALAAGLLVIGLQRVWPNWAQWQRDWRQGWPALDSSGAAFRFWSSALAGGVLLALAAPAVLQAAGWAFWAADFRLWLCAYVVLAALWHGVASALPLPRLAETPASAPTTGRATPVLALDPDLRLLQAVHDGQVDIALDALEQGANPHQLPAGGAKDQRSLMMIAATLGDLRLLRGLIAHGVDVNAFHGGLNALLSATRDSWHGRPEAVTMLLANGARTEVVDRDGNTPLHHAMRSTDAAVAALLLDAGADIEAVNRDGFTPLALACQAANWRVARYMLERKAKTDPADAQPVIIAAAGAEDDEIGIRLLHKHKAKIDARGSGGRTALMVAAEAGLVEVVAVLLELGAQINLQDDAGLSAHMLAAKAGEVDVLKRLQQSPRLNAQATDQDGKTALDHALANGRWSAVACIDPDYALPEHLAREPEREHRVTGSQQLFHVLSDADFAAAADLLQAGLAPGGPELAELYFLFCQQDRRDVLAWLRRQGAHLFSRDAHGRDVYRRLLQGAQNPSTLLSHCLAAGETVSGNGTLAAYLDCCLHNDFGRRADEQFALQLLAQGADAFAAAEGGMAPPLVTAVRLGWQRLCDALLALGADANAPDAAGLTALHFAAQSGNTGLLKTLLAAGADAERRAGDGQTPLGSALINAHAEAARWLSWPRWPLPGRRLHGGDLSAAAAAGDHDAVARLLALGVPVDGVDAKGSTALIHACGQGRLDTVALLLANGADAGKPARGGVTPLWAALSQMHGEVLRALLAHGIEVNQAVAGFPPLNLACVGGDPEPVALLLEHGADIGAVDGQGQNALHACCGYLASERARLESVVLVDSLIRAGAAVDAVDKYGQTPMHLLCGAGLQKGQTLKEDLALSALDRLLQASPAVDAPDARGFTPLHHAAARGYGRLVGRLLAAGADRSRRDNLGRSAYDFAVMGGFSETANLLQDRPERVDIASLLVKKDQG</sequence>
<evidence type="ECO:0000256" key="1">
    <source>
        <dbReference type="ARBA" id="ARBA00022737"/>
    </source>
</evidence>
<dbReference type="PANTHER" id="PTHR24198">
    <property type="entry name" value="ANKYRIN REPEAT AND PROTEIN KINASE DOMAIN-CONTAINING PROTEIN"/>
    <property type="match status" value="1"/>
</dbReference>
<dbReference type="PROSITE" id="PS50297">
    <property type="entry name" value="ANK_REP_REGION"/>
    <property type="match status" value="6"/>
</dbReference>
<keyword evidence="1" id="KW-0677">Repeat</keyword>
<keyword evidence="6" id="KW-1185">Reference proteome</keyword>
<organism evidence="5 6">
    <name type="scientific">Arenimonas maotaiensis</name>
    <dbReference type="NCBI Taxonomy" id="1446479"/>
    <lineage>
        <taxon>Bacteria</taxon>
        <taxon>Pseudomonadati</taxon>
        <taxon>Pseudomonadota</taxon>
        <taxon>Gammaproteobacteria</taxon>
        <taxon>Lysobacterales</taxon>
        <taxon>Lysobacteraceae</taxon>
        <taxon>Arenimonas</taxon>
    </lineage>
</organism>
<dbReference type="SUPFAM" id="SSF48403">
    <property type="entry name" value="Ankyrin repeat"/>
    <property type="match status" value="2"/>
</dbReference>
<dbReference type="Pfam" id="PF00023">
    <property type="entry name" value="Ank"/>
    <property type="match status" value="1"/>
</dbReference>
<dbReference type="InterPro" id="IPR002110">
    <property type="entry name" value="Ankyrin_rpt"/>
</dbReference>
<feature type="transmembrane region" description="Helical" evidence="4">
    <location>
        <begin position="116"/>
        <end position="137"/>
    </location>
</feature>
<reference evidence="5" key="2">
    <citation type="submission" date="2020-09" db="EMBL/GenBank/DDBJ databases">
        <authorList>
            <person name="Sun Q."/>
            <person name="Zhou Y."/>
        </authorList>
    </citation>
    <scope>NUCLEOTIDE SEQUENCE</scope>
    <source>
        <strain evidence="5">CGMCC 1.12726</strain>
    </source>
</reference>
<name>A0A917CP95_9GAMM</name>
<feature type="repeat" description="ANK" evidence="3">
    <location>
        <begin position="398"/>
        <end position="430"/>
    </location>
</feature>
<accession>A0A917CP95</accession>
<evidence type="ECO:0000256" key="3">
    <source>
        <dbReference type="PROSITE-ProRule" id="PRU00023"/>
    </source>
</evidence>
<feature type="transmembrane region" description="Helical" evidence="4">
    <location>
        <begin position="43"/>
        <end position="60"/>
    </location>
</feature>
<reference evidence="5" key="1">
    <citation type="journal article" date="2014" name="Int. J. Syst. Evol. Microbiol.">
        <title>Complete genome sequence of Corynebacterium casei LMG S-19264T (=DSM 44701T), isolated from a smear-ripened cheese.</title>
        <authorList>
            <consortium name="US DOE Joint Genome Institute (JGI-PGF)"/>
            <person name="Walter F."/>
            <person name="Albersmeier A."/>
            <person name="Kalinowski J."/>
            <person name="Ruckert C."/>
        </authorList>
    </citation>
    <scope>NUCLEOTIDE SEQUENCE</scope>
    <source>
        <strain evidence="5">CGMCC 1.12726</strain>
    </source>
</reference>
<protein>
    <recommendedName>
        <fullName evidence="7">Ankyrin repeat domain-containing protein</fullName>
    </recommendedName>
</protein>
<feature type="repeat" description="ANK" evidence="3">
    <location>
        <begin position="676"/>
        <end position="708"/>
    </location>
</feature>
<proteinExistence type="predicted"/>
<dbReference type="SMART" id="SM00248">
    <property type="entry name" value="ANK"/>
    <property type="match status" value="15"/>
</dbReference>
<dbReference type="Pfam" id="PF13857">
    <property type="entry name" value="Ank_5"/>
    <property type="match status" value="1"/>
</dbReference>
<dbReference type="PROSITE" id="PS50088">
    <property type="entry name" value="ANK_REPEAT"/>
    <property type="match status" value="9"/>
</dbReference>
<feature type="transmembrane region" description="Helical" evidence="4">
    <location>
        <begin position="149"/>
        <end position="170"/>
    </location>
</feature>
<feature type="repeat" description="ANK" evidence="3">
    <location>
        <begin position="807"/>
        <end position="839"/>
    </location>
</feature>
<evidence type="ECO:0000256" key="2">
    <source>
        <dbReference type="ARBA" id="ARBA00023043"/>
    </source>
</evidence>
<keyword evidence="4" id="KW-1133">Transmembrane helix</keyword>
<dbReference type="AlphaFoldDB" id="A0A917CP95"/>
<dbReference type="Proteomes" id="UP000632858">
    <property type="component" value="Unassembled WGS sequence"/>
</dbReference>
<feature type="repeat" description="ANK" evidence="3">
    <location>
        <begin position="300"/>
        <end position="332"/>
    </location>
</feature>
<feature type="repeat" description="ANK" evidence="3">
    <location>
        <begin position="839"/>
        <end position="871"/>
    </location>
</feature>
<feature type="repeat" description="ANK" evidence="3">
    <location>
        <begin position="774"/>
        <end position="806"/>
    </location>
</feature>
<dbReference type="InterPro" id="IPR036770">
    <property type="entry name" value="Ankyrin_rpt-contain_sf"/>
</dbReference>
<evidence type="ECO:0000256" key="4">
    <source>
        <dbReference type="SAM" id="Phobius"/>
    </source>
</evidence>
<dbReference type="EMBL" id="BMFO01000003">
    <property type="protein sequence ID" value="GGF94211.1"/>
    <property type="molecule type" value="Genomic_DNA"/>
</dbReference>
<keyword evidence="2 3" id="KW-0040">ANK repeat</keyword>
<evidence type="ECO:0000313" key="6">
    <source>
        <dbReference type="Proteomes" id="UP000632858"/>
    </source>
</evidence>
<feature type="transmembrane region" description="Helical" evidence="4">
    <location>
        <begin position="72"/>
        <end position="92"/>
    </location>
</feature>
<dbReference type="PANTHER" id="PTHR24198:SF165">
    <property type="entry name" value="ANKYRIN REPEAT-CONTAINING PROTEIN-RELATED"/>
    <property type="match status" value="1"/>
</dbReference>
<keyword evidence="4" id="KW-0812">Transmembrane</keyword>
<evidence type="ECO:0008006" key="7">
    <source>
        <dbReference type="Google" id="ProtNLM"/>
    </source>
</evidence>
<feature type="repeat" description="ANK" evidence="3">
    <location>
        <begin position="232"/>
        <end position="264"/>
    </location>
</feature>
<evidence type="ECO:0000313" key="5">
    <source>
        <dbReference type="EMBL" id="GGF94211.1"/>
    </source>
</evidence>
<dbReference type="PRINTS" id="PR01415">
    <property type="entry name" value="ANKYRIN"/>
</dbReference>
<keyword evidence="4" id="KW-0472">Membrane</keyword>
<dbReference type="Gene3D" id="1.25.40.20">
    <property type="entry name" value="Ankyrin repeat-containing domain"/>
    <property type="match status" value="5"/>
</dbReference>
<dbReference type="Pfam" id="PF12796">
    <property type="entry name" value="Ank_2"/>
    <property type="match status" value="4"/>
</dbReference>
<feature type="repeat" description="ANK" evidence="3">
    <location>
        <begin position="333"/>
        <end position="365"/>
    </location>
</feature>
<comment type="caution">
    <text evidence="5">The sequence shown here is derived from an EMBL/GenBank/DDBJ whole genome shotgun (WGS) entry which is preliminary data.</text>
</comment>
<dbReference type="RefSeq" id="WP_188449516.1">
    <property type="nucleotide sequence ID" value="NZ_BMFO01000003.1"/>
</dbReference>
<feature type="repeat" description="ANK" evidence="3">
    <location>
        <begin position="957"/>
        <end position="989"/>
    </location>
</feature>